<dbReference type="SMART" id="SM00411">
    <property type="entry name" value="BHL"/>
    <property type="match status" value="1"/>
</dbReference>
<keyword evidence="3 5" id="KW-0238">DNA-binding</keyword>
<evidence type="ECO:0000256" key="4">
    <source>
        <dbReference type="RuleBase" id="RU003939"/>
    </source>
</evidence>
<proteinExistence type="inferred from homology"/>
<accession>A0A9D1NK63</accession>
<reference evidence="5" key="1">
    <citation type="submission" date="2020-10" db="EMBL/GenBank/DDBJ databases">
        <authorList>
            <person name="Gilroy R."/>
        </authorList>
    </citation>
    <scope>NUCLEOTIDE SEQUENCE</scope>
    <source>
        <strain evidence="5">10669</strain>
    </source>
</reference>
<name>A0A9D1NK63_9BACT</name>
<dbReference type="GO" id="GO:0030527">
    <property type="term" value="F:structural constituent of chromatin"/>
    <property type="evidence" value="ECO:0007669"/>
    <property type="project" value="InterPro"/>
</dbReference>
<gene>
    <name evidence="5" type="ORF">IAC75_02615</name>
</gene>
<protein>
    <submittedName>
        <fullName evidence="5">HU family DNA-binding protein</fullName>
    </submittedName>
</protein>
<evidence type="ECO:0000313" key="5">
    <source>
        <dbReference type="EMBL" id="HIV04027.1"/>
    </source>
</evidence>
<organism evidence="5 6">
    <name type="scientific">Candidatus Spyradosoma merdigallinarum</name>
    <dbReference type="NCBI Taxonomy" id="2840950"/>
    <lineage>
        <taxon>Bacteria</taxon>
        <taxon>Pseudomonadati</taxon>
        <taxon>Verrucomicrobiota</taxon>
        <taxon>Opitutia</taxon>
        <taxon>Opitutia incertae sedis</taxon>
        <taxon>Candidatus Spyradosoma</taxon>
    </lineage>
</organism>
<dbReference type="EMBL" id="DVOG01000069">
    <property type="protein sequence ID" value="HIV04027.1"/>
    <property type="molecule type" value="Genomic_DNA"/>
</dbReference>
<dbReference type="InterPro" id="IPR020816">
    <property type="entry name" value="Histone-like_DNA-bd_CS"/>
</dbReference>
<dbReference type="SUPFAM" id="SSF47729">
    <property type="entry name" value="IHF-like DNA-binding proteins"/>
    <property type="match status" value="1"/>
</dbReference>
<evidence type="ECO:0000313" key="6">
    <source>
        <dbReference type="Proteomes" id="UP000886812"/>
    </source>
</evidence>
<dbReference type="PANTHER" id="PTHR33175">
    <property type="entry name" value="DNA-BINDING PROTEIN HU"/>
    <property type="match status" value="1"/>
</dbReference>
<dbReference type="Proteomes" id="UP000886812">
    <property type="component" value="Unassembled WGS sequence"/>
</dbReference>
<evidence type="ECO:0000256" key="2">
    <source>
        <dbReference type="ARBA" id="ARBA00023067"/>
    </source>
</evidence>
<dbReference type="AlphaFoldDB" id="A0A9D1NK63"/>
<dbReference type="GO" id="GO:0003677">
    <property type="term" value="F:DNA binding"/>
    <property type="evidence" value="ECO:0007669"/>
    <property type="project" value="UniProtKB-KW"/>
</dbReference>
<dbReference type="GO" id="GO:0030261">
    <property type="term" value="P:chromosome condensation"/>
    <property type="evidence" value="ECO:0007669"/>
    <property type="project" value="UniProtKB-KW"/>
</dbReference>
<dbReference type="PRINTS" id="PR01727">
    <property type="entry name" value="DNABINDINGHU"/>
</dbReference>
<comment type="similarity">
    <text evidence="1 4">Belongs to the bacterial histone-like protein family.</text>
</comment>
<dbReference type="InterPro" id="IPR000119">
    <property type="entry name" value="Hist_DNA-bd"/>
</dbReference>
<reference evidence="5" key="2">
    <citation type="journal article" date="2021" name="PeerJ">
        <title>Extensive microbial diversity within the chicken gut microbiome revealed by metagenomics and culture.</title>
        <authorList>
            <person name="Gilroy R."/>
            <person name="Ravi A."/>
            <person name="Getino M."/>
            <person name="Pursley I."/>
            <person name="Horton D.L."/>
            <person name="Alikhan N.F."/>
            <person name="Baker D."/>
            <person name="Gharbi K."/>
            <person name="Hall N."/>
            <person name="Watson M."/>
            <person name="Adriaenssens E.M."/>
            <person name="Foster-Nyarko E."/>
            <person name="Jarju S."/>
            <person name="Secka A."/>
            <person name="Antonio M."/>
            <person name="Oren A."/>
            <person name="Chaudhuri R.R."/>
            <person name="La Ragione R."/>
            <person name="Hildebrand F."/>
            <person name="Pallen M.J."/>
        </authorList>
    </citation>
    <scope>NUCLEOTIDE SEQUENCE</scope>
    <source>
        <strain evidence="5">10669</strain>
    </source>
</reference>
<evidence type="ECO:0000256" key="1">
    <source>
        <dbReference type="ARBA" id="ARBA00010529"/>
    </source>
</evidence>
<dbReference type="CDD" id="cd13831">
    <property type="entry name" value="HU"/>
    <property type="match status" value="1"/>
</dbReference>
<dbReference type="GO" id="GO:0005829">
    <property type="term" value="C:cytosol"/>
    <property type="evidence" value="ECO:0007669"/>
    <property type="project" value="TreeGrafter"/>
</dbReference>
<dbReference type="PANTHER" id="PTHR33175:SF3">
    <property type="entry name" value="DNA-BINDING PROTEIN HU-BETA"/>
    <property type="match status" value="1"/>
</dbReference>
<keyword evidence="2" id="KW-0226">DNA condensation</keyword>
<comment type="caution">
    <text evidence="5">The sequence shown here is derived from an EMBL/GenBank/DDBJ whole genome shotgun (WGS) entry which is preliminary data.</text>
</comment>
<dbReference type="Gene3D" id="4.10.520.10">
    <property type="entry name" value="IHF-like DNA-binding proteins"/>
    <property type="match status" value="1"/>
</dbReference>
<evidence type="ECO:0000256" key="3">
    <source>
        <dbReference type="ARBA" id="ARBA00023125"/>
    </source>
</evidence>
<dbReference type="InterPro" id="IPR010992">
    <property type="entry name" value="IHF-like_DNA-bd_dom_sf"/>
</dbReference>
<dbReference type="PROSITE" id="PS00045">
    <property type="entry name" value="HISTONE_LIKE"/>
    <property type="match status" value="1"/>
</dbReference>
<sequence>MNKGELIEAVKANLGTDASKALAERAVEAVLEGIKAGIKKDSSVQLIGFGTFTVAKRAARKGVNPKTGEKISIKASKNVKFKAGTALKALAAKAK</sequence>
<dbReference type="Pfam" id="PF00216">
    <property type="entry name" value="Bac_DNA_binding"/>
    <property type="match status" value="1"/>
</dbReference>